<gene>
    <name evidence="1" type="ORF">PHAVU_001G0002000g</name>
</gene>
<dbReference type="EMBL" id="CM002288">
    <property type="protein sequence ID" value="ESW32580.1"/>
    <property type="molecule type" value="Genomic_DNA"/>
</dbReference>
<proteinExistence type="predicted"/>
<evidence type="ECO:0000313" key="2">
    <source>
        <dbReference type="Proteomes" id="UP000000226"/>
    </source>
</evidence>
<keyword evidence="2" id="KW-1185">Reference proteome</keyword>
<dbReference type="Proteomes" id="UP000000226">
    <property type="component" value="Chromosome 1"/>
</dbReference>
<organism evidence="1 2">
    <name type="scientific">Phaseolus vulgaris</name>
    <name type="common">Kidney bean</name>
    <name type="synonym">French bean</name>
    <dbReference type="NCBI Taxonomy" id="3885"/>
    <lineage>
        <taxon>Eukaryota</taxon>
        <taxon>Viridiplantae</taxon>
        <taxon>Streptophyta</taxon>
        <taxon>Embryophyta</taxon>
        <taxon>Tracheophyta</taxon>
        <taxon>Spermatophyta</taxon>
        <taxon>Magnoliopsida</taxon>
        <taxon>eudicotyledons</taxon>
        <taxon>Gunneridae</taxon>
        <taxon>Pentapetalae</taxon>
        <taxon>rosids</taxon>
        <taxon>fabids</taxon>
        <taxon>Fabales</taxon>
        <taxon>Fabaceae</taxon>
        <taxon>Papilionoideae</taxon>
        <taxon>50 kb inversion clade</taxon>
        <taxon>NPAAA clade</taxon>
        <taxon>indigoferoid/millettioid clade</taxon>
        <taxon>Phaseoleae</taxon>
        <taxon>Phaseolus</taxon>
    </lineage>
</organism>
<evidence type="ECO:0000313" key="1">
    <source>
        <dbReference type="EMBL" id="ESW32580.1"/>
    </source>
</evidence>
<name>V7CTH3_PHAVU</name>
<sequence length="84" mass="9948">MLIRLTRSLSRFVPNSVEILGWNFRKKPFWKNFSEILQKPRGYPPPKLVKFRPNFCNFILGPYCAEKNSHKHLRMLFAPRQGGT</sequence>
<dbReference type="AlphaFoldDB" id="V7CTH3"/>
<accession>V7CTH3</accession>
<reference evidence="2" key="1">
    <citation type="journal article" date="2014" name="Nat. Genet.">
        <title>A reference genome for common bean and genome-wide analysis of dual domestications.</title>
        <authorList>
            <person name="Schmutz J."/>
            <person name="McClean P.E."/>
            <person name="Mamidi S."/>
            <person name="Wu G.A."/>
            <person name="Cannon S.B."/>
            <person name="Grimwood J."/>
            <person name="Jenkins J."/>
            <person name="Shu S."/>
            <person name="Song Q."/>
            <person name="Chavarro C."/>
            <person name="Torres-Torres M."/>
            <person name="Geffroy V."/>
            <person name="Moghaddam S.M."/>
            <person name="Gao D."/>
            <person name="Abernathy B."/>
            <person name="Barry K."/>
            <person name="Blair M."/>
            <person name="Brick M.A."/>
            <person name="Chovatia M."/>
            <person name="Gepts P."/>
            <person name="Goodstein D.M."/>
            <person name="Gonzales M."/>
            <person name="Hellsten U."/>
            <person name="Hyten D.L."/>
            <person name="Jia G."/>
            <person name="Kelly J.D."/>
            <person name="Kudrna D."/>
            <person name="Lee R."/>
            <person name="Richard M.M."/>
            <person name="Miklas P.N."/>
            <person name="Osorno J.M."/>
            <person name="Rodrigues J."/>
            <person name="Thareau V."/>
            <person name="Urrea C.A."/>
            <person name="Wang M."/>
            <person name="Yu Y."/>
            <person name="Zhang M."/>
            <person name="Wing R.A."/>
            <person name="Cregan P.B."/>
            <person name="Rokhsar D.S."/>
            <person name="Jackson S.A."/>
        </authorList>
    </citation>
    <scope>NUCLEOTIDE SEQUENCE [LARGE SCALE GENOMIC DNA]</scope>
    <source>
        <strain evidence="2">cv. G19833</strain>
    </source>
</reference>
<protein>
    <submittedName>
        <fullName evidence="1">Uncharacterized protein</fullName>
    </submittedName>
</protein>
<feature type="non-terminal residue" evidence="1">
    <location>
        <position position="84"/>
    </location>
</feature>